<keyword evidence="7" id="KW-0472">Membrane</keyword>
<dbReference type="Pfam" id="PF02518">
    <property type="entry name" value="HATPase_c"/>
    <property type="match status" value="1"/>
</dbReference>
<dbReference type="SUPFAM" id="SSF55874">
    <property type="entry name" value="ATPase domain of HSP90 chaperone/DNA topoisomerase II/histidine kinase"/>
    <property type="match status" value="1"/>
</dbReference>
<feature type="transmembrane region" description="Helical" evidence="7">
    <location>
        <begin position="80"/>
        <end position="97"/>
    </location>
</feature>
<name>A0A2P8HGL9_CHINA</name>
<accession>A0A2P8HGL9</accession>
<evidence type="ECO:0000313" key="10">
    <source>
        <dbReference type="EMBL" id="PSL45352.1"/>
    </source>
</evidence>
<dbReference type="Proteomes" id="UP000240971">
    <property type="component" value="Unassembled WGS sequence"/>
</dbReference>
<dbReference type="GO" id="GO:0009927">
    <property type="term" value="F:histidine phosphotransfer kinase activity"/>
    <property type="evidence" value="ECO:0007669"/>
    <property type="project" value="TreeGrafter"/>
</dbReference>
<reference evidence="10 11" key="1">
    <citation type="submission" date="2018-03" db="EMBL/GenBank/DDBJ databases">
        <title>Genomic Encyclopedia of Archaeal and Bacterial Type Strains, Phase II (KMG-II): from individual species to whole genera.</title>
        <authorList>
            <person name="Goeker M."/>
        </authorList>
    </citation>
    <scope>NUCLEOTIDE SEQUENCE [LARGE SCALE GENOMIC DNA]</scope>
    <source>
        <strain evidence="10 11">DSM 24859</strain>
    </source>
</reference>
<dbReference type="InterPro" id="IPR001789">
    <property type="entry name" value="Sig_transdc_resp-reg_receiver"/>
</dbReference>
<sequence>MDLKYILHAIINTGSLLQDDEQKKVTKMVNTFSIITITLCFLFGIIIYAATGKMGLLLPAFIEGITFTSVIFLNSIRKPVMASIAFIAINNVAIVYFSAVLGMITEVHLLFIFLLGASLMLFKTRPLIIASVIIAFLSLIACEVNYYYTFVDPTIKGHDQQFIIRWITIPAILFLDIATVFLYVKKLRVLNKKLEKATNEKTIFVRETSHEIRNPLNAIYGISQDLMMRVHKEEKYSDIKQEIEHLYSATHNVLQIINNILAISKIEEGASHDIQNEAFNVRELMADKIIVYQYIADIRGVKIKLDIHEGMPADIIADKGKLTQVLNNLLFNAIKFTKTNSIITISLARDNDQWQVLVRDQGAGIGQKQLLTLFTPFVAGKSDFEGTGLGLPITKKYVELMGGKIVVNSVVDEGTAFIVRLPLTICENALPTTKPSFMELTLHKGLKCLVIDDNEMSQLILASFLRRLGFIIISASNGVEGVNKAMDEKPDIIFIDSYMPGLSGKETLQTIREIPELKNIPVVAVSGDAFQESINDMLGAGASDYITKPIELKLLNSTLNKLLVQ</sequence>
<dbReference type="SMART" id="SM00448">
    <property type="entry name" value="REC"/>
    <property type="match status" value="1"/>
</dbReference>
<dbReference type="InterPro" id="IPR011006">
    <property type="entry name" value="CheY-like_superfamily"/>
</dbReference>
<dbReference type="Pfam" id="PF00512">
    <property type="entry name" value="HisKA"/>
    <property type="match status" value="1"/>
</dbReference>
<feature type="modified residue" description="4-aspartylphosphate" evidence="6">
    <location>
        <position position="496"/>
    </location>
</feature>
<dbReference type="PANTHER" id="PTHR43047">
    <property type="entry name" value="TWO-COMPONENT HISTIDINE PROTEIN KINASE"/>
    <property type="match status" value="1"/>
</dbReference>
<feature type="transmembrane region" description="Helical" evidence="7">
    <location>
        <begin position="32"/>
        <end position="50"/>
    </location>
</feature>
<dbReference type="GO" id="GO:0005886">
    <property type="term" value="C:plasma membrane"/>
    <property type="evidence" value="ECO:0007669"/>
    <property type="project" value="TreeGrafter"/>
</dbReference>
<proteinExistence type="predicted"/>
<evidence type="ECO:0000256" key="5">
    <source>
        <dbReference type="ARBA" id="ARBA00022777"/>
    </source>
</evidence>
<dbReference type="AlphaFoldDB" id="A0A2P8HGL9"/>
<dbReference type="EC" id="2.7.13.3" evidence="2"/>
<feature type="transmembrane region" description="Helical" evidence="7">
    <location>
        <begin position="163"/>
        <end position="184"/>
    </location>
</feature>
<comment type="catalytic activity">
    <reaction evidence="1">
        <text>ATP + protein L-histidine = ADP + protein N-phospho-L-histidine.</text>
        <dbReference type="EC" id="2.7.13.3"/>
    </reaction>
</comment>
<dbReference type="SUPFAM" id="SSF47384">
    <property type="entry name" value="Homodimeric domain of signal transducing histidine kinase"/>
    <property type="match status" value="1"/>
</dbReference>
<keyword evidence="4" id="KW-0808">Transferase</keyword>
<evidence type="ECO:0000256" key="1">
    <source>
        <dbReference type="ARBA" id="ARBA00000085"/>
    </source>
</evidence>
<evidence type="ECO:0000256" key="6">
    <source>
        <dbReference type="PROSITE-ProRule" id="PRU00169"/>
    </source>
</evidence>
<dbReference type="InterPro" id="IPR036890">
    <property type="entry name" value="HATPase_C_sf"/>
</dbReference>
<dbReference type="PROSITE" id="PS50109">
    <property type="entry name" value="HIS_KIN"/>
    <property type="match status" value="1"/>
</dbReference>
<dbReference type="Gene3D" id="3.40.50.2300">
    <property type="match status" value="1"/>
</dbReference>
<dbReference type="PANTHER" id="PTHR43047:SF72">
    <property type="entry name" value="OSMOSENSING HISTIDINE PROTEIN KINASE SLN1"/>
    <property type="match status" value="1"/>
</dbReference>
<dbReference type="Gene3D" id="1.10.287.130">
    <property type="match status" value="1"/>
</dbReference>
<keyword evidence="7" id="KW-0812">Transmembrane</keyword>
<evidence type="ECO:0000259" key="9">
    <source>
        <dbReference type="PROSITE" id="PS50110"/>
    </source>
</evidence>
<keyword evidence="3 6" id="KW-0597">Phosphoprotein</keyword>
<dbReference type="InterPro" id="IPR036097">
    <property type="entry name" value="HisK_dim/P_sf"/>
</dbReference>
<organism evidence="10 11">
    <name type="scientific">Chitinophaga niastensis</name>
    <dbReference type="NCBI Taxonomy" id="536980"/>
    <lineage>
        <taxon>Bacteria</taxon>
        <taxon>Pseudomonadati</taxon>
        <taxon>Bacteroidota</taxon>
        <taxon>Chitinophagia</taxon>
        <taxon>Chitinophagales</taxon>
        <taxon>Chitinophagaceae</taxon>
        <taxon>Chitinophaga</taxon>
    </lineage>
</organism>
<gene>
    <name evidence="10" type="ORF">CLV51_10454</name>
</gene>
<dbReference type="Gene3D" id="3.30.565.10">
    <property type="entry name" value="Histidine kinase-like ATPase, C-terminal domain"/>
    <property type="match status" value="1"/>
</dbReference>
<dbReference type="SUPFAM" id="SSF52172">
    <property type="entry name" value="CheY-like"/>
    <property type="match status" value="1"/>
</dbReference>
<dbReference type="CDD" id="cd17546">
    <property type="entry name" value="REC_hyHK_CKI1_RcsC-like"/>
    <property type="match status" value="1"/>
</dbReference>
<dbReference type="OrthoDB" id="636661at2"/>
<dbReference type="SMART" id="SM00388">
    <property type="entry name" value="HisKA"/>
    <property type="match status" value="1"/>
</dbReference>
<keyword evidence="5 10" id="KW-0418">Kinase</keyword>
<dbReference type="GO" id="GO:0000155">
    <property type="term" value="F:phosphorelay sensor kinase activity"/>
    <property type="evidence" value="ECO:0007669"/>
    <property type="project" value="InterPro"/>
</dbReference>
<evidence type="ECO:0000256" key="3">
    <source>
        <dbReference type="ARBA" id="ARBA00022553"/>
    </source>
</evidence>
<comment type="caution">
    <text evidence="10">The sequence shown here is derived from an EMBL/GenBank/DDBJ whole genome shotgun (WGS) entry which is preliminary data.</text>
</comment>
<dbReference type="PROSITE" id="PS50110">
    <property type="entry name" value="RESPONSE_REGULATORY"/>
    <property type="match status" value="1"/>
</dbReference>
<feature type="transmembrane region" description="Helical" evidence="7">
    <location>
        <begin position="56"/>
        <end position="73"/>
    </location>
</feature>
<keyword evidence="11" id="KW-1185">Reference proteome</keyword>
<feature type="domain" description="Response regulatory" evidence="9">
    <location>
        <begin position="447"/>
        <end position="563"/>
    </location>
</feature>
<dbReference type="Pfam" id="PF00072">
    <property type="entry name" value="Response_reg"/>
    <property type="match status" value="1"/>
</dbReference>
<evidence type="ECO:0000256" key="4">
    <source>
        <dbReference type="ARBA" id="ARBA00022679"/>
    </source>
</evidence>
<evidence type="ECO:0000256" key="2">
    <source>
        <dbReference type="ARBA" id="ARBA00012438"/>
    </source>
</evidence>
<dbReference type="InterPro" id="IPR005467">
    <property type="entry name" value="His_kinase_dom"/>
</dbReference>
<dbReference type="EMBL" id="PYAW01000004">
    <property type="protein sequence ID" value="PSL45352.1"/>
    <property type="molecule type" value="Genomic_DNA"/>
</dbReference>
<dbReference type="InterPro" id="IPR003594">
    <property type="entry name" value="HATPase_dom"/>
</dbReference>
<dbReference type="InterPro" id="IPR004358">
    <property type="entry name" value="Sig_transdc_His_kin-like_C"/>
</dbReference>
<dbReference type="RefSeq" id="WP_158267065.1">
    <property type="nucleotide sequence ID" value="NZ_PYAW01000004.1"/>
</dbReference>
<protein>
    <recommendedName>
        <fullName evidence="2">histidine kinase</fullName>
        <ecNumber evidence="2">2.7.13.3</ecNumber>
    </recommendedName>
</protein>
<dbReference type="SMART" id="SM00387">
    <property type="entry name" value="HATPase_c"/>
    <property type="match status" value="1"/>
</dbReference>
<feature type="transmembrane region" description="Helical" evidence="7">
    <location>
        <begin position="127"/>
        <end position="148"/>
    </location>
</feature>
<dbReference type="CDD" id="cd00082">
    <property type="entry name" value="HisKA"/>
    <property type="match status" value="1"/>
</dbReference>
<evidence type="ECO:0000256" key="7">
    <source>
        <dbReference type="SAM" id="Phobius"/>
    </source>
</evidence>
<dbReference type="InterPro" id="IPR003661">
    <property type="entry name" value="HisK_dim/P_dom"/>
</dbReference>
<keyword evidence="7" id="KW-1133">Transmembrane helix</keyword>
<evidence type="ECO:0000259" key="8">
    <source>
        <dbReference type="PROSITE" id="PS50109"/>
    </source>
</evidence>
<evidence type="ECO:0000313" key="11">
    <source>
        <dbReference type="Proteomes" id="UP000240971"/>
    </source>
</evidence>
<feature type="domain" description="Histidine kinase" evidence="8">
    <location>
        <begin position="207"/>
        <end position="425"/>
    </location>
</feature>
<dbReference type="PRINTS" id="PR00344">
    <property type="entry name" value="BCTRLSENSOR"/>
</dbReference>